<dbReference type="AlphaFoldDB" id="A0A424W446"/>
<dbReference type="Proteomes" id="UP000285324">
    <property type="component" value="Unassembled WGS sequence"/>
</dbReference>
<sequence>MTKPALLLVLAIALTGCSKQEETPWERLQAATPQLQLAANTPEAAVKSWWQVRDAHGRYTATACKELVELYRPFNAAEDSLSTAPLQTWQNADQKCSVDTYERSVVNVDVQSDTRAFVVAQIRNTTPSTPGFPVDNDERDRKERGVRMQYLLERADKTQDWKIAQVYGRNRYCEVTPVNGWCPLYNRAAGSANSYVFEFSQ</sequence>
<comment type="caution">
    <text evidence="1">The sequence shown here is derived from an EMBL/GenBank/DDBJ whole genome shotgun (WGS) entry which is preliminary data.</text>
</comment>
<proteinExistence type="predicted"/>
<evidence type="ECO:0000313" key="2">
    <source>
        <dbReference type="Proteomes" id="UP000285324"/>
    </source>
</evidence>
<gene>
    <name evidence="1" type="ORF">DY367_29950</name>
</gene>
<evidence type="ECO:0000313" key="1">
    <source>
        <dbReference type="EMBL" id="RPJ88015.1"/>
    </source>
</evidence>
<accession>A0A424W446</accession>
<reference evidence="1 2" key="1">
    <citation type="submission" date="2018-08" db="EMBL/GenBank/DDBJ databases">
        <title>Achromobacter xylosoxidans Genome sequencing and assembly.</title>
        <authorList>
            <person name="Wang R."/>
            <person name="Rensing C."/>
            <person name="Li Y."/>
        </authorList>
    </citation>
    <scope>NUCLEOTIDE SEQUENCE [LARGE SCALE GENOMIC DNA]</scope>
    <source>
        <strain evidence="1 2">GD003A</strain>
    </source>
</reference>
<dbReference type="PROSITE" id="PS51257">
    <property type="entry name" value="PROKAR_LIPOPROTEIN"/>
    <property type="match status" value="1"/>
</dbReference>
<organism evidence="1 2">
    <name type="scientific">Alcaligenes xylosoxydans xylosoxydans</name>
    <name type="common">Achromobacter xylosoxidans</name>
    <dbReference type="NCBI Taxonomy" id="85698"/>
    <lineage>
        <taxon>Bacteria</taxon>
        <taxon>Pseudomonadati</taxon>
        <taxon>Pseudomonadota</taxon>
        <taxon>Betaproteobacteria</taxon>
        <taxon>Burkholderiales</taxon>
        <taxon>Alcaligenaceae</taxon>
        <taxon>Achromobacter</taxon>
    </lineage>
</organism>
<name>A0A424W446_ALCXX</name>
<dbReference type="OrthoDB" id="8655488at2"/>
<evidence type="ECO:0008006" key="3">
    <source>
        <dbReference type="Google" id="ProtNLM"/>
    </source>
</evidence>
<dbReference type="EMBL" id="QVXO01000085">
    <property type="protein sequence ID" value="RPJ88015.1"/>
    <property type="molecule type" value="Genomic_DNA"/>
</dbReference>
<dbReference type="RefSeq" id="WP_118934887.1">
    <property type="nucleotide sequence ID" value="NZ_CP061008.1"/>
</dbReference>
<protein>
    <recommendedName>
        <fullName evidence="3">Lipoprotein 15</fullName>
    </recommendedName>
</protein>